<name>A0A480AU70_9BURK</name>
<dbReference type="PIRSF" id="PIRSF006487">
    <property type="entry name" value="GcvT"/>
    <property type="match status" value="1"/>
</dbReference>
<dbReference type="InterPro" id="IPR027266">
    <property type="entry name" value="TrmE/GcvT-like"/>
</dbReference>
<dbReference type="Pfam" id="PF08669">
    <property type="entry name" value="GCV_T_C"/>
    <property type="match status" value="1"/>
</dbReference>
<dbReference type="GO" id="GO:0005960">
    <property type="term" value="C:glycine cleavage complex"/>
    <property type="evidence" value="ECO:0007669"/>
    <property type="project" value="InterPro"/>
</dbReference>
<dbReference type="NCBIfam" id="NF010093">
    <property type="entry name" value="PRK13579.1"/>
    <property type="match status" value="1"/>
</dbReference>
<keyword evidence="4 10" id="KW-0808">Transferase</keyword>
<dbReference type="Proteomes" id="UP000301751">
    <property type="component" value="Unassembled WGS sequence"/>
</dbReference>
<evidence type="ECO:0000256" key="6">
    <source>
        <dbReference type="ARBA" id="ARBA00047665"/>
    </source>
</evidence>
<evidence type="ECO:0000259" key="8">
    <source>
        <dbReference type="Pfam" id="PF01571"/>
    </source>
</evidence>
<evidence type="ECO:0000313" key="11">
    <source>
        <dbReference type="Proteomes" id="UP000301751"/>
    </source>
</evidence>
<dbReference type="PANTHER" id="PTHR43757:SF2">
    <property type="entry name" value="AMINOMETHYLTRANSFERASE, MITOCHONDRIAL"/>
    <property type="match status" value="1"/>
</dbReference>
<dbReference type="Gene3D" id="2.40.30.110">
    <property type="entry name" value="Aminomethyltransferase beta-barrel domains"/>
    <property type="match status" value="1"/>
</dbReference>
<keyword evidence="3" id="KW-0032">Aminotransferase</keyword>
<evidence type="ECO:0000256" key="4">
    <source>
        <dbReference type="ARBA" id="ARBA00022679"/>
    </source>
</evidence>
<accession>A0A480AU70</accession>
<dbReference type="OrthoDB" id="9774591at2"/>
<evidence type="ECO:0000313" key="10">
    <source>
        <dbReference type="EMBL" id="GCL63662.1"/>
    </source>
</evidence>
<dbReference type="SUPFAM" id="SSF101790">
    <property type="entry name" value="Aminomethyltransferase beta-barrel domain"/>
    <property type="match status" value="1"/>
</dbReference>
<comment type="caution">
    <text evidence="10">The sequence shown here is derived from an EMBL/GenBank/DDBJ whole genome shotgun (WGS) entry which is preliminary data.</text>
</comment>
<dbReference type="FunFam" id="3.30.70.1400:FF:000001">
    <property type="entry name" value="Aminomethyltransferase"/>
    <property type="match status" value="1"/>
</dbReference>
<dbReference type="GO" id="GO:0032259">
    <property type="term" value="P:methylation"/>
    <property type="evidence" value="ECO:0007669"/>
    <property type="project" value="UniProtKB-KW"/>
</dbReference>
<dbReference type="Gene3D" id="3.30.1360.120">
    <property type="entry name" value="Probable tRNA modification gtpase trme, domain 1"/>
    <property type="match status" value="1"/>
</dbReference>
<feature type="domain" description="Aminomethyltransferase C-terminal" evidence="9">
    <location>
        <begin position="291"/>
        <end position="366"/>
    </location>
</feature>
<evidence type="ECO:0000256" key="3">
    <source>
        <dbReference type="ARBA" id="ARBA00022576"/>
    </source>
</evidence>
<sequence length="373" mass="39732">MSADNAPLLHTPLHALHVELGAKMVPFAGYAMPVQYPAGILAEHRHCRDGAALFDVSHMGQLQLRGADAAAALESLVPQDIIDLPVDKQRYAFFTNAQGGLLDDLMVTRRADHLFLVVNAGCKVDDTRHLITHIGHRCQVVPMPDHALLALQGPKAVVALQRLNPGVATLSFMTGGDFELAGTACFVTRSGYTGEDGFEISVPADQAVALARALLAQPEVQPAGLGARDTLRLEAGLCLYGHDIDTRTSPIEAGLTWAIQKIRRPGGARAGGYPGSSVIDGHLTVGVAVKRVGLVGLEKVPVREGAAIVDAHGSPLGRVTSGTLGPTVFEPIAMAYLAVNHAGLQHEVYAEVRGKRLPMRVSPMPFTPHRYHR</sequence>
<feature type="binding site" evidence="7">
    <location>
        <position position="199"/>
    </location>
    <ligand>
        <name>substrate</name>
    </ligand>
</feature>
<dbReference type="RefSeq" id="WP_137733393.1">
    <property type="nucleotide sequence ID" value="NZ_BJCL01000006.1"/>
</dbReference>
<dbReference type="EC" id="2.1.2.10" evidence="2"/>
<dbReference type="Gene3D" id="3.30.70.1400">
    <property type="entry name" value="Aminomethyltransferase beta-barrel domains"/>
    <property type="match status" value="1"/>
</dbReference>
<dbReference type="GO" id="GO:0008483">
    <property type="term" value="F:transaminase activity"/>
    <property type="evidence" value="ECO:0007669"/>
    <property type="project" value="UniProtKB-KW"/>
</dbReference>
<keyword evidence="11" id="KW-1185">Reference proteome</keyword>
<gene>
    <name evidence="10" type="primary">gcvT2</name>
    <name evidence="10" type="ORF">AQPW35_27430</name>
</gene>
<dbReference type="InterPro" id="IPR028896">
    <property type="entry name" value="GcvT/YgfZ/DmdA"/>
</dbReference>
<evidence type="ECO:0000256" key="7">
    <source>
        <dbReference type="PIRSR" id="PIRSR006487-1"/>
    </source>
</evidence>
<dbReference type="GO" id="GO:0008168">
    <property type="term" value="F:methyltransferase activity"/>
    <property type="evidence" value="ECO:0007669"/>
    <property type="project" value="UniProtKB-KW"/>
</dbReference>
<comment type="similarity">
    <text evidence="1">Belongs to the GcvT family.</text>
</comment>
<dbReference type="GO" id="GO:0006546">
    <property type="term" value="P:glycine catabolic process"/>
    <property type="evidence" value="ECO:0007669"/>
    <property type="project" value="InterPro"/>
</dbReference>
<dbReference type="Gene3D" id="4.10.1250.10">
    <property type="entry name" value="Aminomethyltransferase fragment"/>
    <property type="match status" value="1"/>
</dbReference>
<feature type="domain" description="GCVT N-terminal" evidence="8">
    <location>
        <begin position="13"/>
        <end position="261"/>
    </location>
</feature>
<dbReference type="NCBIfam" id="NF001567">
    <property type="entry name" value="PRK00389.1"/>
    <property type="match status" value="1"/>
</dbReference>
<evidence type="ECO:0000256" key="1">
    <source>
        <dbReference type="ARBA" id="ARBA00008609"/>
    </source>
</evidence>
<dbReference type="InterPro" id="IPR006222">
    <property type="entry name" value="GCVT_N"/>
</dbReference>
<keyword evidence="10" id="KW-0489">Methyltransferase</keyword>
<dbReference type="NCBIfam" id="TIGR00528">
    <property type="entry name" value="gcvT"/>
    <property type="match status" value="1"/>
</dbReference>
<dbReference type="SUPFAM" id="SSF103025">
    <property type="entry name" value="Folate-binding domain"/>
    <property type="match status" value="1"/>
</dbReference>
<reference evidence="11" key="1">
    <citation type="submission" date="2019-03" db="EMBL/GenBank/DDBJ databases">
        <title>Aquabacterium pictum sp.nov., the first bacteriochlorophyll a-containing freshwater bacterium in the genus Aquabacterium of the class Betaproteobacteria.</title>
        <authorList>
            <person name="Hirose S."/>
            <person name="Tank M."/>
            <person name="Hara E."/>
            <person name="Tamaki H."/>
            <person name="Takaichi S."/>
            <person name="Haruta S."/>
            <person name="Hanada S."/>
        </authorList>
    </citation>
    <scope>NUCLEOTIDE SEQUENCE [LARGE SCALE GENOMIC DNA]</scope>
    <source>
        <strain evidence="11">W35</strain>
    </source>
</reference>
<dbReference type="Pfam" id="PF01571">
    <property type="entry name" value="GCV_T"/>
    <property type="match status" value="1"/>
</dbReference>
<proteinExistence type="inferred from homology"/>
<evidence type="ECO:0000256" key="2">
    <source>
        <dbReference type="ARBA" id="ARBA00012616"/>
    </source>
</evidence>
<dbReference type="InterPro" id="IPR029043">
    <property type="entry name" value="GcvT/YgfZ_C"/>
</dbReference>
<protein>
    <recommendedName>
        <fullName evidence="2">aminomethyltransferase</fullName>
        <ecNumber evidence="2">2.1.2.10</ecNumber>
    </recommendedName>
    <alternativeName>
        <fullName evidence="5">Glycine cleavage system T protein</fullName>
    </alternativeName>
</protein>
<dbReference type="InterPro" id="IPR006223">
    <property type="entry name" value="GcvT"/>
</dbReference>
<dbReference type="GO" id="GO:0004047">
    <property type="term" value="F:aminomethyltransferase activity"/>
    <property type="evidence" value="ECO:0007669"/>
    <property type="project" value="UniProtKB-EC"/>
</dbReference>
<evidence type="ECO:0000256" key="5">
    <source>
        <dbReference type="ARBA" id="ARBA00031395"/>
    </source>
</evidence>
<dbReference type="AlphaFoldDB" id="A0A480AU70"/>
<dbReference type="EMBL" id="BJCL01000006">
    <property type="protein sequence ID" value="GCL63662.1"/>
    <property type="molecule type" value="Genomic_DNA"/>
</dbReference>
<dbReference type="InterPro" id="IPR013977">
    <property type="entry name" value="GcvT_C"/>
</dbReference>
<dbReference type="PANTHER" id="PTHR43757">
    <property type="entry name" value="AMINOMETHYLTRANSFERASE"/>
    <property type="match status" value="1"/>
</dbReference>
<organism evidence="10 11">
    <name type="scientific">Pseudaquabacterium pictum</name>
    <dbReference type="NCBI Taxonomy" id="2315236"/>
    <lineage>
        <taxon>Bacteria</taxon>
        <taxon>Pseudomonadati</taxon>
        <taxon>Pseudomonadota</taxon>
        <taxon>Betaproteobacteria</taxon>
        <taxon>Burkholderiales</taxon>
        <taxon>Sphaerotilaceae</taxon>
        <taxon>Pseudaquabacterium</taxon>
    </lineage>
</organism>
<comment type="catalytic activity">
    <reaction evidence="6">
        <text>N(6)-[(R)-S(8)-aminomethyldihydrolipoyl]-L-lysyl-[protein] + (6S)-5,6,7,8-tetrahydrofolate = N(6)-[(R)-dihydrolipoyl]-L-lysyl-[protein] + (6R)-5,10-methylene-5,6,7,8-tetrahydrofolate + NH4(+)</text>
        <dbReference type="Rhea" id="RHEA:16945"/>
        <dbReference type="Rhea" id="RHEA-COMP:10475"/>
        <dbReference type="Rhea" id="RHEA-COMP:10492"/>
        <dbReference type="ChEBI" id="CHEBI:15636"/>
        <dbReference type="ChEBI" id="CHEBI:28938"/>
        <dbReference type="ChEBI" id="CHEBI:57453"/>
        <dbReference type="ChEBI" id="CHEBI:83100"/>
        <dbReference type="ChEBI" id="CHEBI:83143"/>
        <dbReference type="EC" id="2.1.2.10"/>
    </reaction>
</comment>
<evidence type="ECO:0000259" key="9">
    <source>
        <dbReference type="Pfam" id="PF08669"/>
    </source>
</evidence>